<keyword evidence="3" id="KW-1185">Reference proteome</keyword>
<name>A0A484B8Y5_DRONA</name>
<feature type="region of interest" description="Disordered" evidence="1">
    <location>
        <begin position="13"/>
        <end position="69"/>
    </location>
</feature>
<comment type="caution">
    <text evidence="2">The sequence shown here is derived from an EMBL/GenBank/DDBJ whole genome shotgun (WGS) entry which is preliminary data.</text>
</comment>
<dbReference type="AlphaFoldDB" id="A0A484B8Y5"/>
<feature type="compositionally biased region" description="Polar residues" evidence="1">
    <location>
        <begin position="48"/>
        <end position="67"/>
    </location>
</feature>
<dbReference type="OMA" id="CRSTANT"/>
<accession>A0A484B8Y5</accession>
<evidence type="ECO:0000313" key="3">
    <source>
        <dbReference type="Proteomes" id="UP000295192"/>
    </source>
</evidence>
<sequence>MTTCALDSLKSTRAKEYKAQLWSRRESSNALSRSHTSSSLHGAEDAANTASPRSYARSRSTPQSPHSPQLLAIAGRGEELEINCNDNGGIRNTTPTGAGNSAHGSCPLLQPRHHQSEQQLCKRRRIYASTGSAANIMMDRESLSEWAKDKPLSILQLDPADRAVLRIAGESSIS</sequence>
<proteinExistence type="predicted"/>
<protein>
    <submittedName>
        <fullName evidence="2">Uncharacterized protein</fullName>
    </submittedName>
</protein>
<organism evidence="2 3">
    <name type="scientific">Drosophila navojoa</name>
    <name type="common">Fruit fly</name>
    <dbReference type="NCBI Taxonomy" id="7232"/>
    <lineage>
        <taxon>Eukaryota</taxon>
        <taxon>Metazoa</taxon>
        <taxon>Ecdysozoa</taxon>
        <taxon>Arthropoda</taxon>
        <taxon>Hexapoda</taxon>
        <taxon>Insecta</taxon>
        <taxon>Pterygota</taxon>
        <taxon>Neoptera</taxon>
        <taxon>Endopterygota</taxon>
        <taxon>Diptera</taxon>
        <taxon>Brachycera</taxon>
        <taxon>Muscomorpha</taxon>
        <taxon>Ephydroidea</taxon>
        <taxon>Drosophilidae</taxon>
        <taxon>Drosophila</taxon>
    </lineage>
</organism>
<feature type="compositionally biased region" description="Polar residues" evidence="1">
    <location>
        <begin position="28"/>
        <end position="40"/>
    </location>
</feature>
<evidence type="ECO:0000256" key="1">
    <source>
        <dbReference type="SAM" id="MobiDB-lite"/>
    </source>
</evidence>
<evidence type="ECO:0000313" key="2">
    <source>
        <dbReference type="EMBL" id="TDG45316.1"/>
    </source>
</evidence>
<feature type="compositionally biased region" description="Basic and acidic residues" evidence="1">
    <location>
        <begin position="13"/>
        <end position="27"/>
    </location>
</feature>
<reference evidence="2 3" key="1">
    <citation type="journal article" date="2019" name="J. Hered.">
        <title>An Improved Genome Assembly for Drosophila navojoa, the Basal Species in the mojavensis Cluster.</title>
        <authorList>
            <person name="Vanderlinde T."/>
            <person name="Dupim E.G."/>
            <person name="Nazario-Yepiz N.O."/>
            <person name="Carvalho A.B."/>
        </authorList>
    </citation>
    <scope>NUCLEOTIDE SEQUENCE [LARGE SCALE GENOMIC DNA]</scope>
    <source>
        <strain evidence="2">Navoj_Jal97</strain>
        <tissue evidence="2">Whole organism</tissue>
    </source>
</reference>
<dbReference type="EMBL" id="LSRL02000081">
    <property type="protein sequence ID" value="TDG45316.1"/>
    <property type="molecule type" value="Genomic_DNA"/>
</dbReference>
<dbReference type="Proteomes" id="UP000295192">
    <property type="component" value="Unassembled WGS sequence"/>
</dbReference>
<gene>
    <name evidence="2" type="ORF">AWZ03_008285</name>
</gene>